<keyword evidence="1" id="KW-0732">Signal</keyword>
<evidence type="ECO:0000313" key="2">
    <source>
        <dbReference type="EMBL" id="KAK2840570.1"/>
    </source>
</evidence>
<sequence length="258" mass="28987">MTPLLIIALGSLFTAVRSRSFLGAQCDLLTASWTDTKVTSVTGDWSHMYRLKVSPPPEDGPQRPVFPEQPLFGFIRRVYRCCQSGHRCAGVKGLQGRETAGSTVEFVLSEDVWSAPILRAEVHLHISNPHQLKVQPLLPWLDKRHRPTRYSTWWTDSTLEVRVDLHFLFQALQAVRGKRGGARAMEIPRVRGLHTLQTSEVRPTEAEGGDRRVEHHPQVPVDLGLTLHCSTVELNTPLPCESHGVRLLHTPFITLSYG</sequence>
<dbReference type="Proteomes" id="UP001187315">
    <property type="component" value="Unassembled WGS sequence"/>
</dbReference>
<organism evidence="2 3">
    <name type="scientific">Tachysurus vachellii</name>
    <name type="common">Darkbarbel catfish</name>
    <name type="synonym">Pelteobagrus vachellii</name>
    <dbReference type="NCBI Taxonomy" id="175792"/>
    <lineage>
        <taxon>Eukaryota</taxon>
        <taxon>Metazoa</taxon>
        <taxon>Chordata</taxon>
        <taxon>Craniata</taxon>
        <taxon>Vertebrata</taxon>
        <taxon>Euteleostomi</taxon>
        <taxon>Actinopterygii</taxon>
        <taxon>Neopterygii</taxon>
        <taxon>Teleostei</taxon>
        <taxon>Ostariophysi</taxon>
        <taxon>Siluriformes</taxon>
        <taxon>Bagridae</taxon>
        <taxon>Tachysurus</taxon>
    </lineage>
</organism>
<dbReference type="AlphaFoldDB" id="A0AA88SK19"/>
<dbReference type="EMBL" id="JAVHJS010000012">
    <property type="protein sequence ID" value="KAK2840570.1"/>
    <property type="molecule type" value="Genomic_DNA"/>
</dbReference>
<evidence type="ECO:0000313" key="3">
    <source>
        <dbReference type="Proteomes" id="UP001187315"/>
    </source>
</evidence>
<feature type="signal peptide" evidence="1">
    <location>
        <begin position="1"/>
        <end position="18"/>
    </location>
</feature>
<proteinExistence type="predicted"/>
<protein>
    <submittedName>
        <fullName evidence="2">Uncharacterized protein</fullName>
    </submittedName>
</protein>
<keyword evidence="3" id="KW-1185">Reference proteome</keyword>
<reference evidence="2" key="1">
    <citation type="submission" date="2023-08" db="EMBL/GenBank/DDBJ databases">
        <title>Pelteobagrus vachellii genome.</title>
        <authorList>
            <person name="Liu H."/>
        </authorList>
    </citation>
    <scope>NUCLEOTIDE SEQUENCE</scope>
    <source>
        <strain evidence="2">PRFRI_2022a</strain>
        <tissue evidence="2">Muscle</tissue>
    </source>
</reference>
<feature type="chain" id="PRO_5041719460" evidence="1">
    <location>
        <begin position="19"/>
        <end position="258"/>
    </location>
</feature>
<evidence type="ECO:0000256" key="1">
    <source>
        <dbReference type="SAM" id="SignalP"/>
    </source>
</evidence>
<comment type="caution">
    <text evidence="2">The sequence shown here is derived from an EMBL/GenBank/DDBJ whole genome shotgun (WGS) entry which is preliminary data.</text>
</comment>
<gene>
    <name evidence="2" type="ORF">Q7C36_012149</name>
</gene>
<accession>A0AA88SK19</accession>
<name>A0AA88SK19_TACVA</name>